<evidence type="ECO:0000313" key="1">
    <source>
        <dbReference type="EMBL" id="OJI95946.1"/>
    </source>
</evidence>
<protein>
    <recommendedName>
        <fullName evidence="3">BTB domain-containing protein</fullName>
    </recommendedName>
</protein>
<dbReference type="GeneID" id="63724960"/>
<gene>
    <name evidence="1" type="ORF">ASPVEDRAFT_210439</name>
</gene>
<reference evidence="2" key="1">
    <citation type="journal article" date="2017" name="Genome Biol.">
        <title>Comparative genomics reveals high biological diversity and specific adaptations in the industrially and medically important fungal genus Aspergillus.</title>
        <authorList>
            <person name="de Vries R.P."/>
            <person name="Riley R."/>
            <person name="Wiebenga A."/>
            <person name="Aguilar-Osorio G."/>
            <person name="Amillis S."/>
            <person name="Uchima C.A."/>
            <person name="Anderluh G."/>
            <person name="Asadollahi M."/>
            <person name="Askin M."/>
            <person name="Barry K."/>
            <person name="Battaglia E."/>
            <person name="Bayram O."/>
            <person name="Benocci T."/>
            <person name="Braus-Stromeyer S.A."/>
            <person name="Caldana C."/>
            <person name="Canovas D."/>
            <person name="Cerqueira G.C."/>
            <person name="Chen F."/>
            <person name="Chen W."/>
            <person name="Choi C."/>
            <person name="Clum A."/>
            <person name="Dos Santos R.A."/>
            <person name="Damasio A.R."/>
            <person name="Diallinas G."/>
            <person name="Emri T."/>
            <person name="Fekete E."/>
            <person name="Flipphi M."/>
            <person name="Freyberg S."/>
            <person name="Gallo A."/>
            <person name="Gournas C."/>
            <person name="Habgood R."/>
            <person name="Hainaut M."/>
            <person name="Harispe M.L."/>
            <person name="Henrissat B."/>
            <person name="Hilden K.S."/>
            <person name="Hope R."/>
            <person name="Hossain A."/>
            <person name="Karabika E."/>
            <person name="Karaffa L."/>
            <person name="Karanyi Z."/>
            <person name="Krasevec N."/>
            <person name="Kuo A."/>
            <person name="Kusch H."/>
            <person name="LaButti K."/>
            <person name="Lagendijk E.L."/>
            <person name="Lapidus A."/>
            <person name="Levasseur A."/>
            <person name="Lindquist E."/>
            <person name="Lipzen A."/>
            <person name="Logrieco A.F."/>
            <person name="MacCabe A."/>
            <person name="Maekelae M.R."/>
            <person name="Malavazi I."/>
            <person name="Melin P."/>
            <person name="Meyer V."/>
            <person name="Mielnichuk N."/>
            <person name="Miskei M."/>
            <person name="Molnar A.P."/>
            <person name="Mule G."/>
            <person name="Ngan C.Y."/>
            <person name="Orejas M."/>
            <person name="Orosz E."/>
            <person name="Ouedraogo J.P."/>
            <person name="Overkamp K.M."/>
            <person name="Park H.-S."/>
            <person name="Perrone G."/>
            <person name="Piumi F."/>
            <person name="Punt P.J."/>
            <person name="Ram A.F."/>
            <person name="Ramon A."/>
            <person name="Rauscher S."/>
            <person name="Record E."/>
            <person name="Riano-Pachon D.M."/>
            <person name="Robert V."/>
            <person name="Roehrig J."/>
            <person name="Ruller R."/>
            <person name="Salamov A."/>
            <person name="Salih N.S."/>
            <person name="Samson R.A."/>
            <person name="Sandor E."/>
            <person name="Sanguinetti M."/>
            <person name="Schuetze T."/>
            <person name="Sepcic K."/>
            <person name="Shelest E."/>
            <person name="Sherlock G."/>
            <person name="Sophianopoulou V."/>
            <person name="Squina F.M."/>
            <person name="Sun H."/>
            <person name="Susca A."/>
            <person name="Todd R.B."/>
            <person name="Tsang A."/>
            <person name="Unkles S.E."/>
            <person name="van de Wiele N."/>
            <person name="van Rossen-Uffink D."/>
            <person name="Oliveira J.V."/>
            <person name="Vesth T.C."/>
            <person name="Visser J."/>
            <person name="Yu J.-H."/>
            <person name="Zhou M."/>
            <person name="Andersen M.R."/>
            <person name="Archer D.B."/>
            <person name="Baker S.E."/>
            <person name="Benoit I."/>
            <person name="Brakhage A.A."/>
            <person name="Braus G.H."/>
            <person name="Fischer R."/>
            <person name="Frisvad J.C."/>
            <person name="Goldman G.H."/>
            <person name="Houbraken J."/>
            <person name="Oakley B."/>
            <person name="Pocsi I."/>
            <person name="Scazzocchio C."/>
            <person name="Seiboth B."/>
            <person name="vanKuyk P.A."/>
            <person name="Wortman J."/>
            <person name="Dyer P.S."/>
            <person name="Grigoriev I.V."/>
        </authorList>
    </citation>
    <scope>NUCLEOTIDE SEQUENCE [LARGE SCALE GENOMIC DNA]</scope>
    <source>
        <strain evidence="2">CBS 583.65</strain>
    </source>
</reference>
<dbReference type="EMBL" id="KV878125">
    <property type="protein sequence ID" value="OJI95946.1"/>
    <property type="molecule type" value="Genomic_DNA"/>
</dbReference>
<accession>A0A1L9P372</accession>
<name>A0A1L9P372_ASPVE</name>
<evidence type="ECO:0000313" key="2">
    <source>
        <dbReference type="Proteomes" id="UP000184073"/>
    </source>
</evidence>
<dbReference type="Proteomes" id="UP000184073">
    <property type="component" value="Unassembled WGS sequence"/>
</dbReference>
<proteinExistence type="predicted"/>
<organism evidence="1 2">
    <name type="scientific">Aspergillus versicolor CBS 583.65</name>
    <dbReference type="NCBI Taxonomy" id="1036611"/>
    <lineage>
        <taxon>Eukaryota</taxon>
        <taxon>Fungi</taxon>
        <taxon>Dikarya</taxon>
        <taxon>Ascomycota</taxon>
        <taxon>Pezizomycotina</taxon>
        <taxon>Eurotiomycetes</taxon>
        <taxon>Eurotiomycetidae</taxon>
        <taxon>Eurotiales</taxon>
        <taxon>Aspergillaceae</taxon>
        <taxon>Aspergillus</taxon>
        <taxon>Aspergillus subgen. Nidulantes</taxon>
    </lineage>
</organism>
<keyword evidence="2" id="KW-1185">Reference proteome</keyword>
<dbReference type="AlphaFoldDB" id="A0A1L9P372"/>
<sequence>MRVSVPFQLPLWYLPPPEPRTDERMACFVSTDGSQPDTLIEAGGYIFAVHFSKIADLVQNLSRHAPNPLDHQDPALHRFRFVAKKDLANPSSRHLGIVDTNIANASPTGLDPPTQQEVHCLEMWLRAAYRLVVPIQSLENLRNLYDLAAQFSCPSWMGPYLDWLLPNIVCSEFWLDMRDPGLSLSYLKIAEDTKSRLLYHDALTMLSTEFDVYDSQKEDHFSMYLDSRTISLAKAVSQRRAKCVAEAKRRLGMIRSDLSWWLAQHRSKGECEVEIAVRELTVLRDMPVNCQSPATPKPMAEIVFLSDIIGVLNRFKAYWLQGLEGESVMNMVNNFCKFAKRMQRNGMKLDRYGKLFIITTELYEKDIDFILGPQTQRQYVAS</sequence>
<evidence type="ECO:0008006" key="3">
    <source>
        <dbReference type="Google" id="ProtNLM"/>
    </source>
</evidence>
<dbReference type="VEuPathDB" id="FungiDB:ASPVEDRAFT_210439"/>
<dbReference type="RefSeq" id="XP_040661709.1">
    <property type="nucleotide sequence ID" value="XM_040809449.1"/>
</dbReference>
<dbReference type="OrthoDB" id="4499640at2759"/>